<feature type="compositionally biased region" description="Basic and acidic residues" evidence="7">
    <location>
        <begin position="894"/>
        <end position="917"/>
    </location>
</feature>
<dbReference type="InterPro" id="IPR003395">
    <property type="entry name" value="RecF/RecN/SMC_N"/>
</dbReference>
<keyword evidence="3 6" id="KW-0067">ATP-binding</keyword>
<feature type="region of interest" description="Disordered" evidence="7">
    <location>
        <begin position="1025"/>
        <end position="1049"/>
    </location>
</feature>
<dbReference type="GO" id="GO:0007062">
    <property type="term" value="P:sister chromatid cohesion"/>
    <property type="evidence" value="ECO:0007669"/>
    <property type="project" value="InterPro"/>
</dbReference>
<evidence type="ECO:0000259" key="8">
    <source>
        <dbReference type="SMART" id="SM00968"/>
    </source>
</evidence>
<comment type="similarity">
    <text evidence="6">Belongs to the SMC family.</text>
</comment>
<dbReference type="Pfam" id="PF06470">
    <property type="entry name" value="SMC_hinge"/>
    <property type="match status" value="1"/>
</dbReference>
<keyword evidence="4 6" id="KW-0175">Coiled coil</keyword>
<sequence length="1369" mass="152245">MRLQKVTLAGFKSFADKTEIRFDQPIVGIVGPNGCGKSNIVDAIKWVLGEQSAKSLRGGAMLDVIFNGAAGRKPSGMASVTLSFENPVRDTPAEDDILADLDRIEDDEPADVEDTEAETDDLDTETRDQPQTTAASPDAPRRWLGIDTETVDVTRQLYRDGTSEYLINQKRVRLRDVRELFMDTGVGTDAYSVIEQGKVARMLDANASERRLIFEEAAGVSRFKARRKEASRRLERAQQNLALCRTRLEETERRLRSVKLQAARARSFQTLKTELDALQRREILCAFHHLRAELEDVTQRVADAEAARRALSGRLAQAEQAVSDAEIDATETRRNAEQRERDRMNAESAARQARERAEFAEKSAQGLLARIDEERQRLEGFEQRQRETAQHIETHTSQLTAQRDQLQGLDARAEDADNQRRQAAEKLQAHRAQLDHAKAEVHELLRGVSRRENEIASHERFINNLNQSIEKITAREQAQTQRHTEVTEQLNTRRHDLDAVESQAADVRNQLASLENDSERFSRDIRELSATLADKREKRSSLASRQTLLEEMRDRKEGISQAVQAVLERRDNNHNVLDASVLGVLAEMISTDRRFAKAVDAALGELGQAIVLNQKPATTTSHPDWAWIAQLDGSVALVAADVKAEGFTTDVPGLCLADLVDAPEAIKPLVRRLLGNTILVEDLERGEMIRLVAGDHVRIVTPDGRLLEADGSLRLGPAGQEAGLGLLERKTELAELVQQTQALSREIDTDAASLKDASEQADQLSRASGQARERLHGLERSVVKLTGEIETATRRQAELDNERPRLAAEREGLENQVAAANNEIDTARTERDTLRQRVTEAETQLQNASTALPGLEKSVEDAQAQARALHVDAERLREQVRSTESALRQAEQAAAEHQREHALAAERLKGHESRLAEARTQAEQSRKDAQQQQQNAQDMAEQVAAAQAAATRAEQNVTQVKQSIRGVRDEVEAADKKLHAEEVAQREAEVKLEALVTRGREQLDTDVEHAHADAVRAVMQGESPWAEEANAADPLADENAESDPQPDPFAINRPAAEQRIHEIKEKIMRLGNVNLEAIHELEQLEGRHDELADQVSDIETAREQLEALIERINTDSRVRFEKTFDRVRDHFAGQDGMFRKLFGGGKADLFLVPDEDGNIDVLESGIEIMAKPPGKEPRALSQLSGGEKTMTAVALLMAIFKTRPSPYAILDEVDAALDEANVERFTNVVQTFLDRSHFIVITHHKRTMRACNTLYGITMQERGVSKRVAVTFEEVAADGTIADDAVRDADRRERIEHEAAATETDELVLEPAAERPAPAPDRVTQTPKPALVPTANAPSLGGSRFRDRLAAMLQGDEETTDAETEKEVA</sequence>
<dbReference type="PANTHER" id="PTHR43977">
    <property type="entry name" value="STRUCTURAL MAINTENANCE OF CHROMOSOMES PROTEIN 3"/>
    <property type="match status" value="1"/>
</dbReference>
<dbReference type="GO" id="GO:0030261">
    <property type="term" value="P:chromosome condensation"/>
    <property type="evidence" value="ECO:0007669"/>
    <property type="project" value="InterPro"/>
</dbReference>
<feature type="compositionally biased region" description="Basic and acidic residues" evidence="7">
    <location>
        <begin position="330"/>
        <end position="345"/>
    </location>
</feature>
<dbReference type="GO" id="GO:0007059">
    <property type="term" value="P:chromosome segregation"/>
    <property type="evidence" value="ECO:0007669"/>
    <property type="project" value="UniProtKB-UniRule"/>
</dbReference>
<protein>
    <recommendedName>
        <fullName evidence="6">Chromosome partition protein Smc</fullName>
    </recommendedName>
</protein>
<feature type="region of interest" description="Disordered" evidence="7">
    <location>
        <begin position="1299"/>
        <end position="1369"/>
    </location>
</feature>
<reference evidence="9 10" key="1">
    <citation type="submission" date="2019-02" db="EMBL/GenBank/DDBJ databases">
        <title>Deep-cultivation of Planctomycetes and their phenomic and genomic characterization uncovers novel biology.</title>
        <authorList>
            <person name="Wiegand S."/>
            <person name="Jogler M."/>
            <person name="Boedeker C."/>
            <person name="Pinto D."/>
            <person name="Vollmers J."/>
            <person name="Rivas-Marin E."/>
            <person name="Kohn T."/>
            <person name="Peeters S.H."/>
            <person name="Heuer A."/>
            <person name="Rast P."/>
            <person name="Oberbeckmann S."/>
            <person name="Bunk B."/>
            <person name="Jeske O."/>
            <person name="Meyerdierks A."/>
            <person name="Storesund J.E."/>
            <person name="Kallscheuer N."/>
            <person name="Luecker S."/>
            <person name="Lage O.M."/>
            <person name="Pohl T."/>
            <person name="Merkel B.J."/>
            <person name="Hornburger P."/>
            <person name="Mueller R.-W."/>
            <person name="Bruemmer F."/>
            <person name="Labrenz M."/>
            <person name="Spormann A.M."/>
            <person name="Op den Camp H."/>
            <person name="Overmann J."/>
            <person name="Amann R."/>
            <person name="Jetten M.S.M."/>
            <person name="Mascher T."/>
            <person name="Medema M.H."/>
            <person name="Devos D.P."/>
            <person name="Kaster A.-K."/>
            <person name="Ovreas L."/>
            <person name="Rohde M."/>
            <person name="Galperin M.Y."/>
            <person name="Jogler C."/>
        </authorList>
    </citation>
    <scope>NUCLEOTIDE SEQUENCE [LARGE SCALE GENOMIC DNA]</scope>
    <source>
        <strain evidence="9 10">Pan265</strain>
    </source>
</reference>
<dbReference type="InterPro" id="IPR011890">
    <property type="entry name" value="SMC_prok"/>
</dbReference>
<dbReference type="Pfam" id="PF02463">
    <property type="entry name" value="SMC_N"/>
    <property type="match status" value="2"/>
</dbReference>
<dbReference type="PIRSF" id="PIRSF005719">
    <property type="entry name" value="SMC"/>
    <property type="match status" value="1"/>
</dbReference>
<dbReference type="InterPro" id="IPR036277">
    <property type="entry name" value="SMC_hinge_sf"/>
</dbReference>
<keyword evidence="1 6" id="KW-0963">Cytoplasm</keyword>
<feature type="region of interest" description="Disordered" evidence="7">
    <location>
        <begin position="752"/>
        <end position="773"/>
    </location>
</feature>
<dbReference type="InterPro" id="IPR024704">
    <property type="entry name" value="SMC"/>
</dbReference>
<dbReference type="GO" id="GO:0016887">
    <property type="term" value="F:ATP hydrolysis activity"/>
    <property type="evidence" value="ECO:0007669"/>
    <property type="project" value="InterPro"/>
</dbReference>
<keyword evidence="5 6" id="KW-0238">DNA-binding</keyword>
<comment type="subunit">
    <text evidence="6">Homodimer.</text>
</comment>
<comment type="function">
    <text evidence="6">Required for chromosome condensation and partitioning.</text>
</comment>
<evidence type="ECO:0000313" key="10">
    <source>
        <dbReference type="Proteomes" id="UP000320386"/>
    </source>
</evidence>
<dbReference type="InterPro" id="IPR010935">
    <property type="entry name" value="SMC_hinge"/>
</dbReference>
<feature type="coiled-coil region" evidence="6">
    <location>
        <begin position="220"/>
        <end position="261"/>
    </location>
</feature>
<gene>
    <name evidence="9" type="primary">smc_3</name>
    <name evidence="6" type="synonym">smc</name>
    <name evidence="9" type="ORF">Pan265_22870</name>
</gene>
<evidence type="ECO:0000256" key="2">
    <source>
        <dbReference type="ARBA" id="ARBA00022741"/>
    </source>
</evidence>
<dbReference type="GO" id="GO:0003677">
    <property type="term" value="F:DNA binding"/>
    <property type="evidence" value="ECO:0007669"/>
    <property type="project" value="UniProtKB-UniRule"/>
</dbReference>
<feature type="region of interest" description="Disordered" evidence="7">
    <location>
        <begin position="410"/>
        <end position="429"/>
    </location>
</feature>
<feature type="binding site" evidence="6">
    <location>
        <begin position="32"/>
        <end position="39"/>
    </location>
    <ligand>
        <name>ATP</name>
        <dbReference type="ChEBI" id="CHEBI:30616"/>
    </ligand>
</feature>
<keyword evidence="10" id="KW-1185">Reference proteome</keyword>
<feature type="coiled-coil region" evidence="6">
    <location>
        <begin position="1074"/>
        <end position="1118"/>
    </location>
</feature>
<dbReference type="Gene3D" id="3.40.50.300">
    <property type="entry name" value="P-loop containing nucleotide triphosphate hydrolases"/>
    <property type="match status" value="2"/>
</dbReference>
<dbReference type="SUPFAM" id="SSF52540">
    <property type="entry name" value="P-loop containing nucleoside triphosphate hydrolases"/>
    <property type="match status" value="1"/>
</dbReference>
<dbReference type="SUPFAM" id="SSF57997">
    <property type="entry name" value="Tropomyosin"/>
    <property type="match status" value="2"/>
</dbReference>
<name>A0A518BZM5_9BACT</name>
<feature type="region of interest" description="Disordered" evidence="7">
    <location>
        <begin position="103"/>
        <end position="142"/>
    </location>
</feature>
<dbReference type="RefSeq" id="WP_145446588.1">
    <property type="nucleotide sequence ID" value="NZ_CP036280.1"/>
</dbReference>
<dbReference type="NCBIfam" id="TIGR02168">
    <property type="entry name" value="SMC_prok_B"/>
    <property type="match status" value="1"/>
</dbReference>
<comment type="domain">
    <text evidence="6">Contains large globular domains required for ATP hydrolysis at each terminus and a third globular domain forming a flexible hinge near the middle of the molecule. These domains are separated by coiled-coil structures.</text>
</comment>
<dbReference type="Proteomes" id="UP000320386">
    <property type="component" value="Chromosome"/>
</dbReference>
<feature type="region of interest" description="Disordered" evidence="7">
    <location>
        <begin position="319"/>
        <end position="361"/>
    </location>
</feature>
<dbReference type="Gene3D" id="1.10.287.1490">
    <property type="match status" value="1"/>
</dbReference>
<dbReference type="InterPro" id="IPR027417">
    <property type="entry name" value="P-loop_NTPase"/>
</dbReference>
<dbReference type="HAMAP" id="MF_01894">
    <property type="entry name" value="Smc_prok"/>
    <property type="match status" value="1"/>
</dbReference>
<evidence type="ECO:0000256" key="6">
    <source>
        <dbReference type="HAMAP-Rule" id="MF_01894"/>
    </source>
</evidence>
<evidence type="ECO:0000313" key="9">
    <source>
        <dbReference type="EMBL" id="QDU72422.1"/>
    </source>
</evidence>
<dbReference type="GO" id="GO:0005694">
    <property type="term" value="C:chromosome"/>
    <property type="evidence" value="ECO:0007669"/>
    <property type="project" value="InterPro"/>
</dbReference>
<feature type="compositionally biased region" description="Acidic residues" evidence="7">
    <location>
        <begin position="103"/>
        <end position="123"/>
    </location>
</feature>
<feature type="compositionally biased region" description="Basic and acidic residues" evidence="7">
    <location>
        <begin position="382"/>
        <end position="394"/>
    </location>
</feature>
<evidence type="ECO:0000256" key="4">
    <source>
        <dbReference type="ARBA" id="ARBA00023054"/>
    </source>
</evidence>
<comment type="subcellular location">
    <subcellularLocation>
        <location evidence="6">Cytoplasm</location>
    </subcellularLocation>
</comment>
<dbReference type="Gene3D" id="3.30.70.1620">
    <property type="match status" value="1"/>
</dbReference>
<dbReference type="KEGG" id="mcad:Pan265_22870"/>
<dbReference type="SUPFAM" id="SSF75553">
    <property type="entry name" value="Smc hinge domain"/>
    <property type="match status" value="1"/>
</dbReference>
<dbReference type="GO" id="GO:0005524">
    <property type="term" value="F:ATP binding"/>
    <property type="evidence" value="ECO:0007669"/>
    <property type="project" value="UniProtKB-UniRule"/>
</dbReference>
<feature type="compositionally biased region" description="Low complexity" evidence="7">
    <location>
        <begin position="930"/>
        <end position="947"/>
    </location>
</feature>
<feature type="region of interest" description="Disordered" evidence="7">
    <location>
        <begin position="880"/>
        <end position="947"/>
    </location>
</feature>
<feature type="compositionally biased region" description="Basic and acidic residues" evidence="7">
    <location>
        <begin position="352"/>
        <end position="361"/>
    </location>
</feature>
<dbReference type="GO" id="GO:0006260">
    <property type="term" value="P:DNA replication"/>
    <property type="evidence" value="ECO:0007669"/>
    <property type="project" value="UniProtKB-UniRule"/>
</dbReference>
<evidence type="ECO:0000256" key="1">
    <source>
        <dbReference type="ARBA" id="ARBA00022490"/>
    </source>
</evidence>
<evidence type="ECO:0000256" key="7">
    <source>
        <dbReference type="SAM" id="MobiDB-lite"/>
    </source>
</evidence>
<organism evidence="9 10">
    <name type="scientific">Mucisphaera calidilacus</name>
    <dbReference type="NCBI Taxonomy" id="2527982"/>
    <lineage>
        <taxon>Bacteria</taxon>
        <taxon>Pseudomonadati</taxon>
        <taxon>Planctomycetota</taxon>
        <taxon>Phycisphaerae</taxon>
        <taxon>Phycisphaerales</taxon>
        <taxon>Phycisphaeraceae</taxon>
        <taxon>Mucisphaera</taxon>
    </lineage>
</organism>
<dbReference type="EMBL" id="CP036280">
    <property type="protein sequence ID" value="QDU72422.1"/>
    <property type="molecule type" value="Genomic_DNA"/>
</dbReference>
<dbReference type="SMART" id="SM00968">
    <property type="entry name" value="SMC_hinge"/>
    <property type="match status" value="1"/>
</dbReference>
<feature type="domain" description="SMC hinge" evidence="8">
    <location>
        <begin position="579"/>
        <end position="690"/>
    </location>
</feature>
<dbReference type="GO" id="GO:0005737">
    <property type="term" value="C:cytoplasm"/>
    <property type="evidence" value="ECO:0007669"/>
    <property type="project" value="UniProtKB-SubCell"/>
</dbReference>
<feature type="compositionally biased region" description="Basic and acidic residues" evidence="7">
    <location>
        <begin position="411"/>
        <end position="429"/>
    </location>
</feature>
<dbReference type="Gene3D" id="1.20.1060.20">
    <property type="match status" value="1"/>
</dbReference>
<accession>A0A518BZM5</accession>
<evidence type="ECO:0000256" key="3">
    <source>
        <dbReference type="ARBA" id="ARBA00022840"/>
    </source>
</evidence>
<feature type="region of interest" description="Disordered" evidence="7">
    <location>
        <begin position="382"/>
        <end position="402"/>
    </location>
</feature>
<proteinExistence type="inferred from homology"/>
<evidence type="ECO:0000256" key="5">
    <source>
        <dbReference type="ARBA" id="ARBA00023125"/>
    </source>
</evidence>
<dbReference type="OrthoDB" id="9808768at2"/>
<keyword evidence="2 6" id="KW-0547">Nucleotide-binding</keyword>